<accession>A0A8J2L4A7</accession>
<dbReference type="Pfam" id="PF21362">
    <property type="entry name" value="Sina_RING"/>
    <property type="match status" value="1"/>
</dbReference>
<evidence type="ECO:0000256" key="3">
    <source>
        <dbReference type="ARBA" id="ARBA00012483"/>
    </source>
</evidence>
<evidence type="ECO:0000256" key="5">
    <source>
        <dbReference type="ARBA" id="ARBA00022723"/>
    </source>
</evidence>
<keyword evidence="7" id="KW-0833">Ubl conjugation pathway</keyword>
<name>A0A8J2L4A7_9HEXA</name>
<keyword evidence="14" id="KW-1185">Reference proteome</keyword>
<dbReference type="GO" id="GO:0008270">
    <property type="term" value="F:zinc ion binding"/>
    <property type="evidence" value="ECO:0007669"/>
    <property type="project" value="UniProtKB-KW"/>
</dbReference>
<dbReference type="GO" id="GO:0005737">
    <property type="term" value="C:cytoplasm"/>
    <property type="evidence" value="ECO:0007669"/>
    <property type="project" value="TreeGrafter"/>
</dbReference>
<dbReference type="PROSITE" id="PS50089">
    <property type="entry name" value="ZF_RING_2"/>
    <property type="match status" value="1"/>
</dbReference>
<dbReference type="PROSITE" id="PS51081">
    <property type="entry name" value="ZF_SIAH"/>
    <property type="match status" value="1"/>
</dbReference>
<dbReference type="OrthoDB" id="4788989at2759"/>
<evidence type="ECO:0000256" key="4">
    <source>
        <dbReference type="ARBA" id="ARBA00022679"/>
    </source>
</evidence>
<evidence type="ECO:0000256" key="6">
    <source>
        <dbReference type="ARBA" id="ARBA00022771"/>
    </source>
</evidence>
<dbReference type="InterPro" id="IPR049548">
    <property type="entry name" value="Sina-like_RING"/>
</dbReference>
<reference evidence="13" key="1">
    <citation type="submission" date="2021-06" db="EMBL/GenBank/DDBJ databases">
        <authorList>
            <person name="Hodson N. C."/>
            <person name="Mongue J. A."/>
            <person name="Jaron S. K."/>
        </authorList>
    </citation>
    <scope>NUCLEOTIDE SEQUENCE</scope>
</reference>
<dbReference type="InterPro" id="IPR001148">
    <property type="entry name" value="CA_dom"/>
</dbReference>
<dbReference type="AlphaFoldDB" id="A0A8J2L4A7"/>
<feature type="domain" description="RING-type" evidence="11">
    <location>
        <begin position="60"/>
        <end position="95"/>
    </location>
</feature>
<keyword evidence="5" id="KW-0479">Metal-binding</keyword>
<evidence type="ECO:0000256" key="1">
    <source>
        <dbReference type="ARBA" id="ARBA00000900"/>
    </source>
</evidence>
<dbReference type="PANTHER" id="PTHR45877:SF2">
    <property type="entry name" value="E3 UBIQUITIN-PROTEIN LIGASE SINA-RELATED"/>
    <property type="match status" value="1"/>
</dbReference>
<evidence type="ECO:0000256" key="8">
    <source>
        <dbReference type="ARBA" id="ARBA00022833"/>
    </source>
</evidence>
<keyword evidence="4" id="KW-0808">Transferase</keyword>
<dbReference type="GO" id="GO:0043161">
    <property type="term" value="P:proteasome-mediated ubiquitin-dependent protein catabolic process"/>
    <property type="evidence" value="ECO:0007669"/>
    <property type="project" value="TreeGrafter"/>
</dbReference>
<evidence type="ECO:0000256" key="9">
    <source>
        <dbReference type="PROSITE-ProRule" id="PRU00455"/>
    </source>
</evidence>
<dbReference type="InterPro" id="IPR004162">
    <property type="entry name" value="SINA-like_animal"/>
</dbReference>
<evidence type="ECO:0000313" key="14">
    <source>
        <dbReference type="Proteomes" id="UP000708208"/>
    </source>
</evidence>
<dbReference type="PANTHER" id="PTHR45877">
    <property type="entry name" value="E3 UBIQUITIN-PROTEIN LIGASE SIAH2"/>
    <property type="match status" value="1"/>
</dbReference>
<gene>
    <name evidence="13" type="ORF">AFUS01_LOCUS25991</name>
</gene>
<dbReference type="Pfam" id="PF00194">
    <property type="entry name" value="Carb_anhydrase"/>
    <property type="match status" value="1"/>
</dbReference>
<evidence type="ECO:0000256" key="7">
    <source>
        <dbReference type="ARBA" id="ARBA00022786"/>
    </source>
</evidence>
<dbReference type="InterPro" id="IPR013010">
    <property type="entry name" value="Znf_SIAH"/>
</dbReference>
<evidence type="ECO:0000256" key="10">
    <source>
        <dbReference type="SAM" id="MobiDB-lite"/>
    </source>
</evidence>
<dbReference type="InterPro" id="IPR001841">
    <property type="entry name" value="Znf_RING"/>
</dbReference>
<feature type="region of interest" description="Disordered" evidence="10">
    <location>
        <begin position="10"/>
        <end position="35"/>
    </location>
</feature>
<dbReference type="GO" id="GO:0031624">
    <property type="term" value="F:ubiquitin conjugating enzyme binding"/>
    <property type="evidence" value="ECO:0007669"/>
    <property type="project" value="TreeGrafter"/>
</dbReference>
<dbReference type="UniPathway" id="UPA00143"/>
<comment type="pathway">
    <text evidence="2">Protein modification; protein ubiquitination.</text>
</comment>
<dbReference type="Proteomes" id="UP000708208">
    <property type="component" value="Unassembled WGS sequence"/>
</dbReference>
<keyword evidence="6 9" id="KW-0863">Zinc-finger</keyword>
<dbReference type="SMART" id="SM01057">
    <property type="entry name" value="Carb_anhydrase"/>
    <property type="match status" value="1"/>
</dbReference>
<proteinExistence type="predicted"/>
<feature type="domain" description="SIAH-type" evidence="12">
    <location>
        <begin position="112"/>
        <end position="171"/>
    </location>
</feature>
<sequence length="631" mass="73052">MRCFKIRGRQSKPNKVSSTVLSNNNNNDRNCEHQRLPPPTKIASKASVKHLARLFKELECPVCYNTCVPPIETCKNGHIICASCRAHMTDCPTCREKFTGTRNFFAENFISQYGQHCRFKEDGCDYLRWKGENMSPHEATCQFRNIKCIVPSCTKSLQYRTLLEHLTHDHCIAGSNSLPACITYDILDPIVSTRKWLPYYIQFFENIFYVMMEVHRPCFYIWVWVQETKKESANNDFMFIVSIRFQNSEKTVAHTWEGPVHSIRTTADEIKKGGLCLIIQESVMQHFERDSHISMILNIEKRRRPIVESLPITKENSVCELPNDVLNITPENPFICQNYPNLNVSRSSDNFFDNNANNIGPFHSPRFKRDIEDEFELDEKKPSITFQMRDGLENVPWQFGYPTDIYYGLEIRGPRLGLIQILDSYDPPFQSSISYDFNFASISFCDFKIAAKERTSHQLNGKRFPLEINMVFISEPRDIGIDNNLPPKNNQTQIIMVSVLGEAEGKRDNVLFDPVIKAAKSYKAGNFDMDDTDENFFVNIGTPFSPTWLLPEKSTYYYYRNGTFPVPPCFPMAQVYVFNTPIKISMNQLEALTTLKSEREPDSSEMITGLKVTKQEQWLILNLTTTWIYWG</sequence>
<evidence type="ECO:0000259" key="11">
    <source>
        <dbReference type="PROSITE" id="PS50089"/>
    </source>
</evidence>
<feature type="compositionally biased region" description="Polar residues" evidence="10">
    <location>
        <begin position="13"/>
        <end position="22"/>
    </location>
</feature>
<protein>
    <recommendedName>
        <fullName evidence="3">RING-type E3 ubiquitin transferase</fullName>
        <ecNumber evidence="3">2.3.2.27</ecNumber>
    </recommendedName>
</protein>
<keyword evidence="8" id="KW-0862">Zinc</keyword>
<comment type="catalytic activity">
    <reaction evidence="1">
        <text>S-ubiquitinyl-[E2 ubiquitin-conjugating enzyme]-L-cysteine + [acceptor protein]-L-lysine = [E2 ubiquitin-conjugating enzyme]-L-cysteine + N(6)-ubiquitinyl-[acceptor protein]-L-lysine.</text>
        <dbReference type="EC" id="2.3.2.27"/>
    </reaction>
</comment>
<dbReference type="GO" id="GO:0016567">
    <property type="term" value="P:protein ubiquitination"/>
    <property type="evidence" value="ECO:0007669"/>
    <property type="project" value="UniProtKB-UniPathway"/>
</dbReference>
<evidence type="ECO:0000259" key="12">
    <source>
        <dbReference type="PROSITE" id="PS51081"/>
    </source>
</evidence>
<evidence type="ECO:0000313" key="13">
    <source>
        <dbReference type="EMBL" id="CAG7815298.1"/>
    </source>
</evidence>
<dbReference type="EMBL" id="CAJVCH010341329">
    <property type="protein sequence ID" value="CAG7815298.1"/>
    <property type="molecule type" value="Genomic_DNA"/>
</dbReference>
<organism evidence="13 14">
    <name type="scientific">Allacma fusca</name>
    <dbReference type="NCBI Taxonomy" id="39272"/>
    <lineage>
        <taxon>Eukaryota</taxon>
        <taxon>Metazoa</taxon>
        <taxon>Ecdysozoa</taxon>
        <taxon>Arthropoda</taxon>
        <taxon>Hexapoda</taxon>
        <taxon>Collembola</taxon>
        <taxon>Symphypleona</taxon>
        <taxon>Sminthuridae</taxon>
        <taxon>Allacma</taxon>
    </lineage>
</organism>
<evidence type="ECO:0000256" key="2">
    <source>
        <dbReference type="ARBA" id="ARBA00004906"/>
    </source>
</evidence>
<comment type="caution">
    <text evidence="13">The sequence shown here is derived from an EMBL/GenBank/DDBJ whole genome shotgun (WGS) entry which is preliminary data.</text>
</comment>
<dbReference type="EC" id="2.3.2.27" evidence="3"/>
<dbReference type="GO" id="GO:0061630">
    <property type="term" value="F:ubiquitin protein ligase activity"/>
    <property type="evidence" value="ECO:0007669"/>
    <property type="project" value="UniProtKB-EC"/>
</dbReference>